<dbReference type="AlphaFoldDB" id="G7JM02"/>
<sequence length="116" mass="13038">MAKRNTCIVRENHSRGQNPKILLQCVADFSQLRPCFDNPNGEKVDPGVVNLLSKNQKNLGGCRWHQLFLSLLRHSVMPLFLQCRFLRVSPSSLLDAKLSTTFLESSSKSLGPRLST</sequence>
<reference evidence="1 3" key="2">
    <citation type="journal article" date="2014" name="BMC Genomics">
        <title>An improved genome release (version Mt4.0) for the model legume Medicago truncatula.</title>
        <authorList>
            <person name="Tang H."/>
            <person name="Krishnakumar V."/>
            <person name="Bidwell S."/>
            <person name="Rosen B."/>
            <person name="Chan A."/>
            <person name="Zhou S."/>
            <person name="Gentzbittel L."/>
            <person name="Childs K.L."/>
            <person name="Yandell M."/>
            <person name="Gundlach H."/>
            <person name="Mayer K.F."/>
            <person name="Schwartz D.C."/>
            <person name="Town C.D."/>
        </authorList>
    </citation>
    <scope>GENOME REANNOTATION</scope>
    <source>
        <strain evidence="2 3">cv. Jemalong A17</strain>
    </source>
</reference>
<accession>G7JM02</accession>
<organism evidence="1 3">
    <name type="scientific">Medicago truncatula</name>
    <name type="common">Barrel medic</name>
    <name type="synonym">Medicago tribuloides</name>
    <dbReference type="NCBI Taxonomy" id="3880"/>
    <lineage>
        <taxon>Eukaryota</taxon>
        <taxon>Viridiplantae</taxon>
        <taxon>Streptophyta</taxon>
        <taxon>Embryophyta</taxon>
        <taxon>Tracheophyta</taxon>
        <taxon>Spermatophyta</taxon>
        <taxon>Magnoliopsida</taxon>
        <taxon>eudicotyledons</taxon>
        <taxon>Gunneridae</taxon>
        <taxon>Pentapetalae</taxon>
        <taxon>rosids</taxon>
        <taxon>fabids</taxon>
        <taxon>Fabales</taxon>
        <taxon>Fabaceae</taxon>
        <taxon>Papilionoideae</taxon>
        <taxon>50 kb inversion clade</taxon>
        <taxon>NPAAA clade</taxon>
        <taxon>Hologalegina</taxon>
        <taxon>IRL clade</taxon>
        <taxon>Trifolieae</taxon>
        <taxon>Medicago</taxon>
    </lineage>
</organism>
<protein>
    <submittedName>
        <fullName evidence="1 2">Uncharacterized protein</fullName>
    </submittedName>
</protein>
<gene>
    <name evidence="1" type="ordered locus">MTR_4g031500</name>
</gene>
<dbReference type="HOGENOM" id="CLU_2100493_0_0_1"/>
<proteinExistence type="predicted"/>
<dbReference type="PaxDb" id="3880-AES87644"/>
<evidence type="ECO:0000313" key="2">
    <source>
        <dbReference type="EnsemblPlants" id="AES87644"/>
    </source>
</evidence>
<dbReference type="EnsemblPlants" id="AES87644">
    <property type="protein sequence ID" value="AES87644"/>
    <property type="gene ID" value="MTR_4g031500"/>
</dbReference>
<reference evidence="1 3" key="1">
    <citation type="journal article" date="2011" name="Nature">
        <title>The Medicago genome provides insight into the evolution of rhizobial symbioses.</title>
        <authorList>
            <person name="Young N.D."/>
            <person name="Debelle F."/>
            <person name="Oldroyd G.E."/>
            <person name="Geurts R."/>
            <person name="Cannon S.B."/>
            <person name="Udvardi M.K."/>
            <person name="Benedito V.A."/>
            <person name="Mayer K.F."/>
            <person name="Gouzy J."/>
            <person name="Schoof H."/>
            <person name="Van de Peer Y."/>
            <person name="Proost S."/>
            <person name="Cook D.R."/>
            <person name="Meyers B.C."/>
            <person name="Spannagl M."/>
            <person name="Cheung F."/>
            <person name="De Mita S."/>
            <person name="Krishnakumar V."/>
            <person name="Gundlach H."/>
            <person name="Zhou S."/>
            <person name="Mudge J."/>
            <person name="Bharti A.K."/>
            <person name="Murray J.D."/>
            <person name="Naoumkina M.A."/>
            <person name="Rosen B."/>
            <person name="Silverstein K.A."/>
            <person name="Tang H."/>
            <person name="Rombauts S."/>
            <person name="Zhao P.X."/>
            <person name="Zhou P."/>
            <person name="Barbe V."/>
            <person name="Bardou P."/>
            <person name="Bechner M."/>
            <person name="Bellec A."/>
            <person name="Berger A."/>
            <person name="Berges H."/>
            <person name="Bidwell S."/>
            <person name="Bisseling T."/>
            <person name="Choisne N."/>
            <person name="Couloux A."/>
            <person name="Denny R."/>
            <person name="Deshpande S."/>
            <person name="Dai X."/>
            <person name="Doyle J.J."/>
            <person name="Dudez A.M."/>
            <person name="Farmer A.D."/>
            <person name="Fouteau S."/>
            <person name="Franken C."/>
            <person name="Gibelin C."/>
            <person name="Gish J."/>
            <person name="Goldstein S."/>
            <person name="Gonzalez A.J."/>
            <person name="Green P.J."/>
            <person name="Hallab A."/>
            <person name="Hartog M."/>
            <person name="Hua A."/>
            <person name="Humphray S.J."/>
            <person name="Jeong D.H."/>
            <person name="Jing Y."/>
            <person name="Jocker A."/>
            <person name="Kenton S.M."/>
            <person name="Kim D.J."/>
            <person name="Klee K."/>
            <person name="Lai H."/>
            <person name="Lang C."/>
            <person name="Lin S."/>
            <person name="Macmil S.L."/>
            <person name="Magdelenat G."/>
            <person name="Matthews L."/>
            <person name="McCorrison J."/>
            <person name="Monaghan E.L."/>
            <person name="Mun J.H."/>
            <person name="Najar F.Z."/>
            <person name="Nicholson C."/>
            <person name="Noirot C."/>
            <person name="O'Bleness M."/>
            <person name="Paule C.R."/>
            <person name="Poulain J."/>
            <person name="Prion F."/>
            <person name="Qin B."/>
            <person name="Qu C."/>
            <person name="Retzel E.F."/>
            <person name="Riddle C."/>
            <person name="Sallet E."/>
            <person name="Samain S."/>
            <person name="Samson N."/>
            <person name="Sanders I."/>
            <person name="Saurat O."/>
            <person name="Scarpelli C."/>
            <person name="Schiex T."/>
            <person name="Segurens B."/>
            <person name="Severin A.J."/>
            <person name="Sherrier D.J."/>
            <person name="Shi R."/>
            <person name="Sims S."/>
            <person name="Singer S.R."/>
            <person name="Sinharoy S."/>
            <person name="Sterck L."/>
            <person name="Viollet A."/>
            <person name="Wang B.B."/>
            <person name="Wang K."/>
            <person name="Wang M."/>
            <person name="Wang X."/>
            <person name="Warfsmann J."/>
            <person name="Weissenbach J."/>
            <person name="White D.D."/>
            <person name="White J.D."/>
            <person name="Wiley G.B."/>
            <person name="Wincker P."/>
            <person name="Xing Y."/>
            <person name="Yang L."/>
            <person name="Yao Z."/>
            <person name="Ying F."/>
            <person name="Zhai J."/>
            <person name="Zhou L."/>
            <person name="Zuber A."/>
            <person name="Denarie J."/>
            <person name="Dixon R.A."/>
            <person name="May G.D."/>
            <person name="Schwartz D.C."/>
            <person name="Rogers J."/>
            <person name="Quetier F."/>
            <person name="Town C.D."/>
            <person name="Roe B.A."/>
        </authorList>
    </citation>
    <scope>NUCLEOTIDE SEQUENCE [LARGE SCALE GENOMIC DNA]</scope>
    <source>
        <strain evidence="1">A17</strain>
        <strain evidence="2 3">cv. Jemalong A17</strain>
    </source>
</reference>
<reference evidence="2" key="3">
    <citation type="submission" date="2015-04" db="UniProtKB">
        <authorList>
            <consortium name="EnsemblPlants"/>
        </authorList>
    </citation>
    <scope>IDENTIFICATION</scope>
    <source>
        <strain evidence="2">cv. Jemalong A17</strain>
    </source>
</reference>
<evidence type="ECO:0000313" key="1">
    <source>
        <dbReference type="EMBL" id="AES87644.1"/>
    </source>
</evidence>
<evidence type="ECO:0000313" key="3">
    <source>
        <dbReference type="Proteomes" id="UP000002051"/>
    </source>
</evidence>
<keyword evidence="3" id="KW-1185">Reference proteome</keyword>
<dbReference type="EMBL" id="CM001220">
    <property type="protein sequence ID" value="AES87644.1"/>
    <property type="molecule type" value="Genomic_DNA"/>
</dbReference>
<name>G7JM02_MEDTR</name>
<dbReference type="Proteomes" id="UP000002051">
    <property type="component" value="Chromosome 4"/>
</dbReference>